<feature type="transmembrane region" description="Helical" evidence="1">
    <location>
        <begin position="62"/>
        <end position="83"/>
    </location>
</feature>
<proteinExistence type="predicted"/>
<protein>
    <submittedName>
        <fullName evidence="3">Phosphatidic acid phosphatase</fullName>
    </submittedName>
</protein>
<keyword evidence="1" id="KW-1133">Transmembrane helix</keyword>
<dbReference type="SUPFAM" id="SSF48317">
    <property type="entry name" value="Acid phosphatase/Vanadium-dependent haloperoxidase"/>
    <property type="match status" value="1"/>
</dbReference>
<comment type="caution">
    <text evidence="3">The sequence shown here is derived from an EMBL/GenBank/DDBJ whole genome shotgun (WGS) entry which is preliminary data.</text>
</comment>
<feature type="transmembrane region" description="Helical" evidence="1">
    <location>
        <begin position="132"/>
        <end position="154"/>
    </location>
</feature>
<dbReference type="Gene3D" id="1.20.144.10">
    <property type="entry name" value="Phosphatidic acid phosphatase type 2/haloperoxidase"/>
    <property type="match status" value="2"/>
</dbReference>
<evidence type="ECO:0000313" key="4">
    <source>
        <dbReference type="Proteomes" id="UP000192813"/>
    </source>
</evidence>
<dbReference type="InterPro" id="IPR000326">
    <property type="entry name" value="PAP2/HPO"/>
</dbReference>
<accession>A0A2J9PNM0</accession>
<feature type="domain" description="Phosphatidic acid phosphatase type 2/haloperoxidase" evidence="2">
    <location>
        <begin position="92"/>
        <end position="206"/>
    </location>
</feature>
<keyword evidence="1" id="KW-0472">Membrane</keyword>
<sequence>MKKDPIRPYLIASAIAGIPFIFICLTAMIDIEFLTSVDQVIGQHFYHWGNDIFTYFIQNFTLLGNAQGIIPTAIIIGGLFYYISRRWQVFIWPIFTILVGVGPAVDLIKYIVQRPRPSYIAHLIDQGGYSFPSGHSAGAVMVWGSLAFLIWHYYGDKYPKLAPYLIGFVTFMMVALGGSRLYLGVHYPSDVIAGWSLGGVWLGLCICYFKLFVPSQPKLAKEPGKAKLTEK</sequence>
<dbReference type="PANTHER" id="PTHR14969">
    <property type="entry name" value="SPHINGOSINE-1-PHOSPHATE PHOSPHOHYDROLASE"/>
    <property type="match status" value="1"/>
</dbReference>
<evidence type="ECO:0000259" key="2">
    <source>
        <dbReference type="SMART" id="SM00014"/>
    </source>
</evidence>
<dbReference type="EMBL" id="NBTM02000001">
    <property type="protein sequence ID" value="PNL91917.1"/>
    <property type="molecule type" value="Genomic_DNA"/>
</dbReference>
<feature type="transmembrane region" description="Helical" evidence="1">
    <location>
        <begin position="161"/>
        <end position="183"/>
    </location>
</feature>
<dbReference type="AlphaFoldDB" id="A0A2J9PNM0"/>
<dbReference type="CDD" id="cd03392">
    <property type="entry name" value="PAP2_like_2"/>
    <property type="match status" value="1"/>
</dbReference>
<gene>
    <name evidence="3" type="ORF">A6J77_006640</name>
</gene>
<dbReference type="SMART" id="SM00014">
    <property type="entry name" value="acidPPc"/>
    <property type="match status" value="1"/>
</dbReference>
<name>A0A2J9PNM0_9LACT</name>
<feature type="transmembrane region" description="Helical" evidence="1">
    <location>
        <begin position="9"/>
        <end position="29"/>
    </location>
</feature>
<organism evidence="3 4">
    <name type="scientific">Aerococcus viridans</name>
    <dbReference type="NCBI Taxonomy" id="1377"/>
    <lineage>
        <taxon>Bacteria</taxon>
        <taxon>Bacillati</taxon>
        <taxon>Bacillota</taxon>
        <taxon>Bacilli</taxon>
        <taxon>Lactobacillales</taxon>
        <taxon>Aerococcaceae</taxon>
        <taxon>Aerococcus</taxon>
    </lineage>
</organism>
<feature type="transmembrane region" description="Helical" evidence="1">
    <location>
        <begin position="90"/>
        <end position="112"/>
    </location>
</feature>
<keyword evidence="1" id="KW-0812">Transmembrane</keyword>
<dbReference type="Pfam" id="PF01569">
    <property type="entry name" value="PAP2"/>
    <property type="match status" value="1"/>
</dbReference>
<dbReference type="InterPro" id="IPR036938">
    <property type="entry name" value="PAP2/HPO_sf"/>
</dbReference>
<dbReference type="PANTHER" id="PTHR14969:SF13">
    <property type="entry name" value="AT30094P"/>
    <property type="match status" value="1"/>
</dbReference>
<reference evidence="4" key="1">
    <citation type="submission" date="2017-12" db="EMBL/GenBank/DDBJ databases">
        <title>FDA dAtabase for Regulatory Grade micrObial Sequences (FDA-ARGOS): Supporting development and validation of Infectious Disease Dx tests.</title>
        <authorList>
            <person name="Hoffmann M."/>
            <person name="Allard M."/>
            <person name="Evans P."/>
            <person name="Brown E."/>
            <person name="Tallon L."/>
            <person name="Sadzewicz L."/>
            <person name="Sengamalay N."/>
            <person name="Ott S."/>
            <person name="Godinez A."/>
            <person name="Nagaraj S."/>
            <person name="Vavikolanu K."/>
            <person name="Aluvathingal J."/>
            <person name="Nadendla S."/>
            <person name="Sichtig H."/>
        </authorList>
    </citation>
    <scope>NUCLEOTIDE SEQUENCE [LARGE SCALE GENOMIC DNA]</scope>
    <source>
        <strain evidence="4">FDAARGOS_249</strain>
    </source>
</reference>
<dbReference type="Proteomes" id="UP000192813">
    <property type="component" value="Unassembled WGS sequence"/>
</dbReference>
<evidence type="ECO:0000256" key="1">
    <source>
        <dbReference type="SAM" id="Phobius"/>
    </source>
</evidence>
<evidence type="ECO:0000313" key="3">
    <source>
        <dbReference type="EMBL" id="PNL91917.1"/>
    </source>
</evidence>
<feature type="transmembrane region" description="Helical" evidence="1">
    <location>
        <begin position="195"/>
        <end position="213"/>
    </location>
</feature>
<dbReference type="RefSeq" id="WP_083069287.1">
    <property type="nucleotide sequence ID" value="NZ_CBCPHS010000007.1"/>
</dbReference>